<protein>
    <submittedName>
        <fullName evidence="1">Uncharacterized protein</fullName>
    </submittedName>
</protein>
<dbReference type="RefSeq" id="WP_199467155.1">
    <property type="nucleotide sequence ID" value="NZ_JAEMNX010000003.1"/>
</dbReference>
<sequence length="90" mass="10339">MNAKNELHVLKLAAGEWEGIAFLKGEQLPRCTSREEMHEEFIKTGLMTIDSIPMQSDGSNYAYFLTQSGRERLEKLRKDAGEEKPTFEIF</sequence>
<reference evidence="1" key="1">
    <citation type="submission" date="2020-12" db="EMBL/GenBank/DDBJ databases">
        <title>Marinomonas arctica sp. nov., a psychrotolerant bacterium isolated from the Arctic.</title>
        <authorList>
            <person name="Zhang Y."/>
        </authorList>
    </citation>
    <scope>NUCLEOTIDE SEQUENCE</scope>
    <source>
        <strain evidence="1">C1424</strain>
    </source>
</reference>
<gene>
    <name evidence="1" type="ORF">I8J31_04695</name>
</gene>
<comment type="caution">
    <text evidence="1">The sequence shown here is derived from an EMBL/GenBank/DDBJ whole genome shotgun (WGS) entry which is preliminary data.</text>
</comment>
<dbReference type="Proteomes" id="UP000628710">
    <property type="component" value="Unassembled WGS sequence"/>
</dbReference>
<keyword evidence="2" id="KW-1185">Reference proteome</keyword>
<name>A0A934JTA5_9GAMM</name>
<evidence type="ECO:0000313" key="2">
    <source>
        <dbReference type="Proteomes" id="UP000628710"/>
    </source>
</evidence>
<evidence type="ECO:0000313" key="1">
    <source>
        <dbReference type="EMBL" id="MBJ7536975.1"/>
    </source>
</evidence>
<organism evidence="1 2">
    <name type="scientific">Marinomonas transparens</name>
    <dbReference type="NCBI Taxonomy" id="2795388"/>
    <lineage>
        <taxon>Bacteria</taxon>
        <taxon>Pseudomonadati</taxon>
        <taxon>Pseudomonadota</taxon>
        <taxon>Gammaproteobacteria</taxon>
        <taxon>Oceanospirillales</taxon>
        <taxon>Oceanospirillaceae</taxon>
        <taxon>Marinomonas</taxon>
    </lineage>
</organism>
<dbReference type="AlphaFoldDB" id="A0A934JTA5"/>
<accession>A0A934JTA5</accession>
<proteinExistence type="predicted"/>
<dbReference type="EMBL" id="JAEMNX010000003">
    <property type="protein sequence ID" value="MBJ7536975.1"/>
    <property type="molecule type" value="Genomic_DNA"/>
</dbReference>